<organism evidence="8">
    <name type="scientific">marine sediment metagenome</name>
    <dbReference type="NCBI Taxonomy" id="412755"/>
    <lineage>
        <taxon>unclassified sequences</taxon>
        <taxon>metagenomes</taxon>
        <taxon>ecological metagenomes</taxon>
    </lineage>
</organism>
<evidence type="ECO:0000256" key="1">
    <source>
        <dbReference type="ARBA" id="ARBA00010203"/>
    </source>
</evidence>
<dbReference type="AlphaFoldDB" id="X1RKK2"/>
<evidence type="ECO:0000256" key="2">
    <source>
        <dbReference type="ARBA" id="ARBA00012185"/>
    </source>
</evidence>
<accession>X1RKK2</accession>
<sequence>MISTPYYRTKLGQAYVGDSLVLLKELPENSVDLVMTSPPFALLRQKSYGNVAENEYVKWIQPEQMQRREK</sequence>
<evidence type="ECO:0000256" key="4">
    <source>
        <dbReference type="ARBA" id="ARBA00022679"/>
    </source>
</evidence>
<dbReference type="GO" id="GO:0032259">
    <property type="term" value="P:methylation"/>
    <property type="evidence" value="ECO:0007669"/>
    <property type="project" value="UniProtKB-KW"/>
</dbReference>
<evidence type="ECO:0000256" key="6">
    <source>
        <dbReference type="ARBA" id="ARBA00022747"/>
    </source>
</evidence>
<dbReference type="GO" id="GO:0009307">
    <property type="term" value="P:DNA restriction-modification system"/>
    <property type="evidence" value="ECO:0007669"/>
    <property type="project" value="UniProtKB-KW"/>
</dbReference>
<dbReference type="GO" id="GO:0003677">
    <property type="term" value="F:DNA binding"/>
    <property type="evidence" value="ECO:0007669"/>
    <property type="project" value="InterPro"/>
</dbReference>
<evidence type="ECO:0000256" key="3">
    <source>
        <dbReference type="ARBA" id="ARBA00022603"/>
    </source>
</evidence>
<dbReference type="SUPFAM" id="SSF53335">
    <property type="entry name" value="S-adenosyl-L-methionine-dependent methyltransferases"/>
    <property type="match status" value="1"/>
</dbReference>
<name>X1RKK2_9ZZZZ</name>
<dbReference type="Gene3D" id="3.40.50.150">
    <property type="entry name" value="Vaccinia Virus protein VP39"/>
    <property type="match status" value="1"/>
</dbReference>
<evidence type="ECO:0000313" key="8">
    <source>
        <dbReference type="EMBL" id="GAI81307.1"/>
    </source>
</evidence>
<reference evidence="8" key="1">
    <citation type="journal article" date="2014" name="Front. Microbiol.">
        <title>High frequency of phylogenetically diverse reductive dehalogenase-homologous genes in deep subseafloor sedimentary metagenomes.</title>
        <authorList>
            <person name="Kawai M."/>
            <person name="Futagami T."/>
            <person name="Toyoda A."/>
            <person name="Takaki Y."/>
            <person name="Nishi S."/>
            <person name="Hori S."/>
            <person name="Arai W."/>
            <person name="Tsubouchi T."/>
            <person name="Morono Y."/>
            <person name="Uchiyama I."/>
            <person name="Ito T."/>
            <person name="Fujiyama A."/>
            <person name="Inagaki F."/>
            <person name="Takami H."/>
        </authorList>
    </citation>
    <scope>NUCLEOTIDE SEQUENCE</scope>
    <source>
        <strain evidence="8">Expedition CK06-06</strain>
    </source>
</reference>
<dbReference type="GO" id="GO:0015667">
    <property type="term" value="F:site-specific DNA-methyltransferase (cytosine-N4-specific) activity"/>
    <property type="evidence" value="ECO:0007669"/>
    <property type="project" value="UniProtKB-EC"/>
</dbReference>
<proteinExistence type="inferred from homology"/>
<keyword evidence="4" id="KW-0808">Transferase</keyword>
<dbReference type="EC" id="2.1.1.113" evidence="2"/>
<comment type="catalytic activity">
    <reaction evidence="7">
        <text>a 2'-deoxycytidine in DNA + S-adenosyl-L-methionine = an N(4)-methyl-2'-deoxycytidine in DNA + S-adenosyl-L-homocysteine + H(+)</text>
        <dbReference type="Rhea" id="RHEA:16857"/>
        <dbReference type="Rhea" id="RHEA-COMP:11369"/>
        <dbReference type="Rhea" id="RHEA-COMP:13674"/>
        <dbReference type="ChEBI" id="CHEBI:15378"/>
        <dbReference type="ChEBI" id="CHEBI:57856"/>
        <dbReference type="ChEBI" id="CHEBI:59789"/>
        <dbReference type="ChEBI" id="CHEBI:85452"/>
        <dbReference type="ChEBI" id="CHEBI:137933"/>
        <dbReference type="EC" id="2.1.1.113"/>
    </reaction>
</comment>
<evidence type="ECO:0000256" key="5">
    <source>
        <dbReference type="ARBA" id="ARBA00022691"/>
    </source>
</evidence>
<dbReference type="InterPro" id="IPR017985">
    <property type="entry name" value="MeTrfase_CN4_CS"/>
</dbReference>
<evidence type="ECO:0000256" key="7">
    <source>
        <dbReference type="ARBA" id="ARBA00049120"/>
    </source>
</evidence>
<keyword evidence="3" id="KW-0489">Methyltransferase</keyword>
<keyword evidence="5" id="KW-0949">S-adenosyl-L-methionine</keyword>
<protein>
    <recommendedName>
        <fullName evidence="2">site-specific DNA-methyltransferase (cytosine-N(4)-specific)</fullName>
        <ecNumber evidence="2">2.1.1.113</ecNumber>
    </recommendedName>
</protein>
<keyword evidence="6" id="KW-0680">Restriction system</keyword>
<dbReference type="InterPro" id="IPR029063">
    <property type="entry name" value="SAM-dependent_MTases_sf"/>
</dbReference>
<dbReference type="EMBL" id="BARW01006831">
    <property type="protein sequence ID" value="GAI81307.1"/>
    <property type="molecule type" value="Genomic_DNA"/>
</dbReference>
<comment type="similarity">
    <text evidence="1">Belongs to the N(4)/N(6)-methyltransferase family. N(4) subfamily.</text>
</comment>
<dbReference type="PROSITE" id="PS00093">
    <property type="entry name" value="N4_MTASE"/>
    <property type="match status" value="1"/>
</dbReference>
<gene>
    <name evidence="8" type="ORF">S12H4_14331</name>
</gene>
<comment type="caution">
    <text evidence="8">The sequence shown here is derived from an EMBL/GenBank/DDBJ whole genome shotgun (WGS) entry which is preliminary data.</text>
</comment>